<dbReference type="Proteomes" id="UP000695007">
    <property type="component" value="Unplaced"/>
</dbReference>
<dbReference type="InterPro" id="IPR002652">
    <property type="entry name" value="Importin-a_IBB"/>
</dbReference>
<dbReference type="PIRSF" id="PIRSF005673">
    <property type="entry name" value="Importin_alpha"/>
    <property type="match status" value="1"/>
</dbReference>
<dbReference type="GeneID" id="105364213"/>
<dbReference type="Gene3D" id="1.20.5.690">
    <property type="entry name" value="Importin-alpha, importin-beta-binding domain"/>
    <property type="match status" value="1"/>
</dbReference>
<feature type="repeat" description="ARM" evidence="6">
    <location>
        <begin position="156"/>
        <end position="184"/>
    </location>
</feature>
<sequence>MPAPDTNINSRISKFKFQGKSDEARRKRTEVTIEMRKANKDRQLFEKRRNINFDDELDSPTKEKSQIQTMSIDEIIIGMQSTDELVQLEATQACRKMLSQEKNPPINDMIEKGIIPLCIKFLGYHHRSMLQFEACWALTNVASGTSEQTLVVIKHGAIVKLVELLKSPKMNVAEQAVWALGNIAGDGPLPRDMVLKEDALPHIILLLNPETPISFVRNIVWTLSNLCRNKNPAPPFDIVKQALPLLNRLLSYTDKDILADACWALSYLTDGPNDKIQTVLESGIVPKLVELLGSSEVTVLTPAVRVVGNIVTGNDAQTDSIIAAGGLNYLSALLLHKKFNIVKEAAWMISNITAGNHEQIQAVIDAGLIPPLIQILSTGDFKSQKEAAWAITNLTSGGTVPQLVYLVKSGLLAPFCNLLESKDWKCVNVVLDGLVHILNVAEKMEEVDKVALMIEEVGGLDKLEALQTHKNEEIYEKTLAIIDKFFCEGESDPNVLPSTNEEGQLEFQASIATPQGGFQF</sequence>
<dbReference type="GO" id="GO:0061608">
    <property type="term" value="F:nuclear import signal receptor activity"/>
    <property type="evidence" value="ECO:0007669"/>
    <property type="project" value="InterPro"/>
</dbReference>
<keyword evidence="9" id="KW-1185">Reference proteome</keyword>
<evidence type="ECO:0000259" key="8">
    <source>
        <dbReference type="PROSITE" id="PS51214"/>
    </source>
</evidence>
<evidence type="ECO:0000256" key="7">
    <source>
        <dbReference type="SAM" id="MobiDB-lite"/>
    </source>
</evidence>
<dbReference type="PANTHER" id="PTHR23316">
    <property type="entry name" value="IMPORTIN ALPHA"/>
    <property type="match status" value="1"/>
</dbReference>
<dbReference type="InterPro" id="IPR032413">
    <property type="entry name" value="Arm_3"/>
</dbReference>
<evidence type="ECO:0000313" key="10">
    <source>
        <dbReference type="RefSeq" id="XP_011500399.1"/>
    </source>
</evidence>
<feature type="repeat" description="ARM" evidence="6">
    <location>
        <begin position="367"/>
        <end position="395"/>
    </location>
</feature>
<protein>
    <recommendedName>
        <fullName evidence="5">Importin subunit alpha</fullName>
    </recommendedName>
</protein>
<dbReference type="InterPro" id="IPR011989">
    <property type="entry name" value="ARM-like"/>
</dbReference>
<name>A0AAJ7DXU8_9HYME</name>
<dbReference type="Pfam" id="PF01749">
    <property type="entry name" value="IBB"/>
    <property type="match status" value="1"/>
</dbReference>
<dbReference type="CTD" id="34338"/>
<evidence type="ECO:0000256" key="2">
    <source>
        <dbReference type="ARBA" id="ARBA00022448"/>
    </source>
</evidence>
<dbReference type="FunFam" id="1.25.10.10:FF:000009">
    <property type="entry name" value="Importin subunit alpha"/>
    <property type="match status" value="1"/>
</dbReference>
<keyword evidence="2 5" id="KW-0813">Transport</keyword>
<dbReference type="InterPro" id="IPR036975">
    <property type="entry name" value="Importin-a_IBB_sf"/>
</dbReference>
<dbReference type="GO" id="GO:0005634">
    <property type="term" value="C:nucleus"/>
    <property type="evidence" value="ECO:0007669"/>
    <property type="project" value="UniProtKB-ARBA"/>
</dbReference>
<dbReference type="PROSITE" id="PS51214">
    <property type="entry name" value="IBB"/>
    <property type="match status" value="1"/>
</dbReference>
<dbReference type="Gene3D" id="1.25.10.10">
    <property type="entry name" value="Leucine-rich Repeat Variant"/>
    <property type="match status" value="1"/>
</dbReference>
<evidence type="ECO:0000256" key="3">
    <source>
        <dbReference type="ARBA" id="ARBA00022737"/>
    </source>
</evidence>
<reference evidence="10" key="1">
    <citation type="submission" date="2025-08" db="UniProtKB">
        <authorList>
            <consortium name="RefSeq"/>
        </authorList>
    </citation>
    <scope>IDENTIFICATION</scope>
</reference>
<dbReference type="RefSeq" id="XP_011500399.1">
    <property type="nucleotide sequence ID" value="XM_011502097.1"/>
</dbReference>
<dbReference type="Pfam" id="PF16186">
    <property type="entry name" value="Arm_3"/>
    <property type="match status" value="1"/>
</dbReference>
<dbReference type="InterPro" id="IPR016024">
    <property type="entry name" value="ARM-type_fold"/>
</dbReference>
<comment type="similarity">
    <text evidence="1 5">Belongs to the importin alpha family.</text>
</comment>
<dbReference type="SUPFAM" id="SSF48371">
    <property type="entry name" value="ARM repeat"/>
    <property type="match status" value="1"/>
</dbReference>
<keyword evidence="4 5" id="KW-0653">Protein transport</keyword>
<dbReference type="InterPro" id="IPR024931">
    <property type="entry name" value="Importin_alpha"/>
</dbReference>
<dbReference type="GO" id="GO:0006607">
    <property type="term" value="P:NLS-bearing protein import into nucleus"/>
    <property type="evidence" value="ECO:0007669"/>
    <property type="project" value="UniProtKB-ARBA"/>
</dbReference>
<accession>A0AAJ7DXU8</accession>
<feature type="region of interest" description="Disordered" evidence="7">
    <location>
        <begin position="1"/>
        <end position="27"/>
    </location>
</feature>
<dbReference type="PROSITE" id="PS50176">
    <property type="entry name" value="ARM_REPEAT"/>
    <property type="match status" value="4"/>
</dbReference>
<feature type="domain" description="IBB" evidence="8">
    <location>
        <begin position="1"/>
        <end position="58"/>
    </location>
</feature>
<proteinExistence type="inferred from homology"/>
<dbReference type="SMART" id="SM00185">
    <property type="entry name" value="ARM"/>
    <property type="match status" value="8"/>
</dbReference>
<feature type="compositionally biased region" description="Polar residues" evidence="7">
    <location>
        <begin position="1"/>
        <end position="12"/>
    </location>
</feature>
<organism evidence="9 10">
    <name type="scientific">Ceratosolen solmsi marchali</name>
    <dbReference type="NCBI Taxonomy" id="326594"/>
    <lineage>
        <taxon>Eukaryota</taxon>
        <taxon>Metazoa</taxon>
        <taxon>Ecdysozoa</taxon>
        <taxon>Arthropoda</taxon>
        <taxon>Hexapoda</taxon>
        <taxon>Insecta</taxon>
        <taxon>Pterygota</taxon>
        <taxon>Neoptera</taxon>
        <taxon>Endopterygota</taxon>
        <taxon>Hymenoptera</taxon>
        <taxon>Apocrita</taxon>
        <taxon>Proctotrupomorpha</taxon>
        <taxon>Chalcidoidea</taxon>
        <taxon>Agaonidae</taxon>
        <taxon>Agaoninae</taxon>
        <taxon>Ceratosolen</taxon>
    </lineage>
</organism>
<dbReference type="KEGG" id="csol:105364213"/>
<gene>
    <name evidence="10" type="primary">LOC105364213</name>
</gene>
<keyword evidence="3" id="KW-0677">Repeat</keyword>
<evidence type="ECO:0000256" key="6">
    <source>
        <dbReference type="PROSITE-ProRule" id="PRU00259"/>
    </source>
</evidence>
<evidence type="ECO:0000256" key="1">
    <source>
        <dbReference type="ARBA" id="ARBA00010394"/>
    </source>
</evidence>
<feature type="repeat" description="ARM" evidence="6">
    <location>
        <begin position="283"/>
        <end position="325"/>
    </location>
</feature>
<dbReference type="GO" id="GO:0005737">
    <property type="term" value="C:cytoplasm"/>
    <property type="evidence" value="ECO:0007669"/>
    <property type="project" value="InterPro"/>
</dbReference>
<dbReference type="InterPro" id="IPR000225">
    <property type="entry name" value="Armadillo"/>
</dbReference>
<dbReference type="Pfam" id="PF00514">
    <property type="entry name" value="Arm"/>
    <property type="match status" value="7"/>
</dbReference>
<dbReference type="AlphaFoldDB" id="A0AAJ7DXU8"/>
<evidence type="ECO:0000313" key="9">
    <source>
        <dbReference type="Proteomes" id="UP000695007"/>
    </source>
</evidence>
<evidence type="ECO:0000256" key="4">
    <source>
        <dbReference type="ARBA" id="ARBA00022927"/>
    </source>
</evidence>
<feature type="repeat" description="ARM" evidence="6">
    <location>
        <begin position="325"/>
        <end position="367"/>
    </location>
</feature>
<evidence type="ECO:0000256" key="5">
    <source>
        <dbReference type="PIRNR" id="PIRNR005673"/>
    </source>
</evidence>